<dbReference type="InterPro" id="IPR027417">
    <property type="entry name" value="P-loop_NTPase"/>
</dbReference>
<dbReference type="Pfam" id="PF13401">
    <property type="entry name" value="AAA_22"/>
    <property type="match status" value="1"/>
</dbReference>
<dbReference type="EMBL" id="BMPF01000002">
    <property type="protein sequence ID" value="GGL33644.1"/>
    <property type="molecule type" value="Genomic_DNA"/>
</dbReference>
<evidence type="ECO:0000256" key="5">
    <source>
        <dbReference type="HAMAP-Rule" id="MF_01407"/>
    </source>
</evidence>
<keyword evidence="7" id="KW-0132">Cell division</keyword>
<feature type="domain" description="Cdc6 C-terminal" evidence="6">
    <location>
        <begin position="306"/>
        <end position="389"/>
    </location>
</feature>
<dbReference type="PANTHER" id="PTHR10763:SF22">
    <property type="entry name" value="ORC1-TYPE DNA REPLICATION PROTEIN"/>
    <property type="match status" value="1"/>
</dbReference>
<dbReference type="OrthoDB" id="195574at2157"/>
<evidence type="ECO:0000256" key="2">
    <source>
        <dbReference type="ARBA" id="ARBA00022705"/>
    </source>
</evidence>
<accession>A0A830EX88</accession>
<keyword evidence="7" id="KW-0131">Cell cycle</keyword>
<dbReference type="NCBIfam" id="TIGR02928">
    <property type="entry name" value="orc1/cdc6 family replication initiation protein"/>
    <property type="match status" value="1"/>
</dbReference>
<keyword evidence="4 5" id="KW-0067">ATP-binding</keyword>
<evidence type="ECO:0000256" key="4">
    <source>
        <dbReference type="ARBA" id="ARBA00022840"/>
    </source>
</evidence>
<name>A0A830EX88_9EURY</name>
<organism evidence="7 8">
    <name type="scientific">Halarchaeum grantii</name>
    <dbReference type="NCBI Taxonomy" id="1193105"/>
    <lineage>
        <taxon>Archaea</taxon>
        <taxon>Methanobacteriati</taxon>
        <taxon>Methanobacteriota</taxon>
        <taxon>Stenosarchaea group</taxon>
        <taxon>Halobacteria</taxon>
        <taxon>Halobacteriales</taxon>
        <taxon>Halobacteriaceae</taxon>
    </lineage>
</organism>
<dbReference type="Gene3D" id="3.40.50.300">
    <property type="entry name" value="P-loop containing nucleotide triphosphate hydrolases"/>
    <property type="match status" value="1"/>
</dbReference>
<feature type="binding site" evidence="5">
    <location>
        <position position="224"/>
    </location>
    <ligand>
        <name>ATP</name>
        <dbReference type="ChEBI" id="CHEBI:30616"/>
    </ligand>
</feature>
<protein>
    <recommendedName>
        <fullName evidence="5">ORC1-type DNA replication protein</fullName>
    </recommendedName>
</protein>
<dbReference type="Gene3D" id="1.10.10.10">
    <property type="entry name" value="Winged helix-like DNA-binding domain superfamily/Winged helix DNA-binding domain"/>
    <property type="match status" value="1"/>
</dbReference>
<dbReference type="GO" id="GO:0016887">
    <property type="term" value="F:ATP hydrolysis activity"/>
    <property type="evidence" value="ECO:0007669"/>
    <property type="project" value="InterPro"/>
</dbReference>
<dbReference type="HAMAP" id="MF_01407">
    <property type="entry name" value="ORC1_type_DNA_replic_protein"/>
    <property type="match status" value="1"/>
</dbReference>
<dbReference type="SMART" id="SM01074">
    <property type="entry name" value="Cdc6_C"/>
    <property type="match status" value="1"/>
</dbReference>
<dbReference type="PANTHER" id="PTHR10763">
    <property type="entry name" value="CELL DIVISION CONTROL PROTEIN 6-RELATED"/>
    <property type="match status" value="1"/>
</dbReference>
<dbReference type="InterPro" id="IPR015163">
    <property type="entry name" value="Cdc6_C"/>
</dbReference>
<evidence type="ECO:0000313" key="7">
    <source>
        <dbReference type="EMBL" id="GGL33644.1"/>
    </source>
</evidence>
<dbReference type="GO" id="GO:0051301">
    <property type="term" value="P:cell division"/>
    <property type="evidence" value="ECO:0007669"/>
    <property type="project" value="UniProtKB-KW"/>
</dbReference>
<evidence type="ECO:0000256" key="1">
    <source>
        <dbReference type="ARBA" id="ARBA00006184"/>
    </source>
</evidence>
<keyword evidence="2 5" id="KW-0235">DNA replication</keyword>
<comment type="caution">
    <text evidence="7">The sequence shown here is derived from an EMBL/GenBank/DDBJ whole genome shotgun (WGS) entry which is preliminary data.</text>
</comment>
<dbReference type="CDD" id="cd08768">
    <property type="entry name" value="Cdc6_C"/>
    <property type="match status" value="1"/>
</dbReference>
<dbReference type="AlphaFoldDB" id="A0A830EX88"/>
<keyword evidence="3 5" id="KW-0547">Nucleotide-binding</keyword>
<dbReference type="Gene3D" id="1.10.8.60">
    <property type="match status" value="1"/>
</dbReference>
<dbReference type="InterPro" id="IPR014277">
    <property type="entry name" value="Orc1/Cdc6_arc"/>
</dbReference>
<dbReference type="InterPro" id="IPR055237">
    <property type="entry name" value="Cdc6_lid"/>
</dbReference>
<dbReference type="GO" id="GO:0005524">
    <property type="term" value="F:ATP binding"/>
    <property type="evidence" value="ECO:0007669"/>
    <property type="project" value="UniProtKB-UniRule"/>
</dbReference>
<dbReference type="InterPro" id="IPR049945">
    <property type="entry name" value="AAA_22"/>
</dbReference>
<feature type="binding site" evidence="5">
    <location>
        <position position="212"/>
    </location>
    <ligand>
        <name>ATP</name>
        <dbReference type="ChEBI" id="CHEBI:30616"/>
    </ligand>
</feature>
<comment type="similarity">
    <text evidence="1 5">Belongs to the CDC6/cdc18 family.</text>
</comment>
<dbReference type="SUPFAM" id="SSF46785">
    <property type="entry name" value="Winged helix' DNA-binding domain"/>
    <property type="match status" value="1"/>
</dbReference>
<dbReference type="Proteomes" id="UP000628840">
    <property type="component" value="Unassembled WGS sequence"/>
</dbReference>
<evidence type="ECO:0000259" key="6">
    <source>
        <dbReference type="SMART" id="SM01074"/>
    </source>
</evidence>
<reference evidence="7 8" key="1">
    <citation type="journal article" date="2019" name="Int. J. Syst. Evol. Microbiol.">
        <title>The Global Catalogue of Microorganisms (GCM) 10K type strain sequencing project: providing services to taxonomists for standard genome sequencing and annotation.</title>
        <authorList>
            <consortium name="The Broad Institute Genomics Platform"/>
            <consortium name="The Broad Institute Genome Sequencing Center for Infectious Disease"/>
            <person name="Wu L."/>
            <person name="Ma J."/>
        </authorList>
    </citation>
    <scope>NUCLEOTIDE SEQUENCE [LARGE SCALE GENOMIC DNA]</scope>
    <source>
        <strain evidence="7 8">JCM 19585</strain>
    </source>
</reference>
<proteinExistence type="inferred from homology"/>
<feature type="binding site" evidence="5">
    <location>
        <begin position="62"/>
        <end position="66"/>
    </location>
    <ligand>
        <name>ATP</name>
        <dbReference type="ChEBI" id="CHEBI:30616"/>
    </ligand>
</feature>
<keyword evidence="8" id="KW-1185">Reference proteome</keyword>
<dbReference type="InterPro" id="IPR036388">
    <property type="entry name" value="WH-like_DNA-bd_sf"/>
</dbReference>
<dbReference type="Pfam" id="PF22703">
    <property type="entry name" value="Cdc6_lid"/>
    <property type="match status" value="1"/>
</dbReference>
<dbReference type="Pfam" id="PF09079">
    <property type="entry name" value="WHD_Cdc6"/>
    <property type="match status" value="1"/>
</dbReference>
<evidence type="ECO:0000256" key="3">
    <source>
        <dbReference type="ARBA" id="ARBA00022741"/>
    </source>
</evidence>
<evidence type="ECO:0000313" key="8">
    <source>
        <dbReference type="Proteomes" id="UP000628840"/>
    </source>
</evidence>
<sequence>MSESPFEEFESVFRNRDVLKEDYEPDEILERDDEIQAYASALNPARHGAHPDNVFIYGKTGVGKTAVTKYLLEVLETEVDEDPSVDSEITTLLVNCQYSSTSYQALIALLNTLRGPHEQVSATGHAPQDLYNILWRELDDLGGTVLIALDEIDSIGSDDGLLYQLPRARANGNLENVRLGIIGISNDYQFRQNLSPKVKDTLCEREINFSQYDAEQLYAILEQRATKALRPDTYDAGALRKTAAVAARDRGSARQALELLMVAGDLAEERDGVLTESLVDEAEDELERGRIEDRIRDQTVHAQYSLLALVSLSQRTDSASRTKDVYQQYERIVTYNGSDPLSLDRFRDQLDELVMLGFASKTQANEGRQGGRYNEYHATVATDPVVDILAADADIGLPTPTYR</sequence>
<dbReference type="RefSeq" id="WP_188882517.1">
    <property type="nucleotide sequence ID" value="NZ_BMPF01000002.1"/>
</dbReference>
<dbReference type="SUPFAM" id="SSF52540">
    <property type="entry name" value="P-loop containing nucleoside triphosphate hydrolases"/>
    <property type="match status" value="1"/>
</dbReference>
<gene>
    <name evidence="7" type="ORF">GCM10009037_16580</name>
</gene>
<comment type="function">
    <text evidence="5">Involved in regulation of DNA replication.</text>
</comment>
<dbReference type="GO" id="GO:0006260">
    <property type="term" value="P:DNA replication"/>
    <property type="evidence" value="ECO:0007669"/>
    <property type="project" value="UniProtKB-UniRule"/>
</dbReference>
<dbReference type="InterPro" id="IPR036390">
    <property type="entry name" value="WH_DNA-bd_sf"/>
</dbReference>
<dbReference type="InterPro" id="IPR050311">
    <property type="entry name" value="ORC1/CDC6"/>
</dbReference>